<dbReference type="RefSeq" id="WP_132065162.1">
    <property type="nucleotide sequence ID" value="NZ_SMFN01000004.1"/>
</dbReference>
<dbReference type="EMBL" id="SMFN01000004">
    <property type="protein sequence ID" value="TDE05854.1"/>
    <property type="molecule type" value="Genomic_DNA"/>
</dbReference>
<dbReference type="AlphaFoldDB" id="A0A4R5D3S3"/>
<organism evidence="1 2">
    <name type="scientific">Flavobacterium sandaracinum</name>
    <dbReference type="NCBI Taxonomy" id="2541733"/>
    <lineage>
        <taxon>Bacteria</taxon>
        <taxon>Pseudomonadati</taxon>
        <taxon>Bacteroidota</taxon>
        <taxon>Flavobacteriia</taxon>
        <taxon>Flavobacteriales</taxon>
        <taxon>Flavobacteriaceae</taxon>
        <taxon>Flavobacterium</taxon>
    </lineage>
</organism>
<evidence type="ECO:0000313" key="1">
    <source>
        <dbReference type="EMBL" id="TDE05854.1"/>
    </source>
</evidence>
<sequence>MTENELSRIVFDCALRVHKGLGPGLLESAYEECLYYELKKLGLNVVKQKSLPLVYEEVKLDIGYRIDIIVEDKLILEIKSVDALNDIHFAQLLTYLKLTDCKLGLLINFNVVLIKDGIKRIVNNL</sequence>
<protein>
    <submittedName>
        <fullName evidence="1">GxxExxY protein</fullName>
    </submittedName>
</protein>
<accession>A0A4R5D3S3</accession>
<dbReference type="Pfam" id="PF13366">
    <property type="entry name" value="PDDEXK_3"/>
    <property type="match status" value="1"/>
</dbReference>
<dbReference type="InterPro" id="IPR026350">
    <property type="entry name" value="GxxExxY"/>
</dbReference>
<comment type="caution">
    <text evidence="1">The sequence shown here is derived from an EMBL/GenBank/DDBJ whole genome shotgun (WGS) entry which is preliminary data.</text>
</comment>
<dbReference type="OrthoDB" id="1119698at2"/>
<keyword evidence="2" id="KW-1185">Reference proteome</keyword>
<proteinExistence type="predicted"/>
<name>A0A4R5D3S3_9FLAO</name>
<dbReference type="NCBIfam" id="TIGR04256">
    <property type="entry name" value="GxxExxY"/>
    <property type="match status" value="1"/>
</dbReference>
<evidence type="ECO:0000313" key="2">
    <source>
        <dbReference type="Proteomes" id="UP000294644"/>
    </source>
</evidence>
<dbReference type="Proteomes" id="UP000294644">
    <property type="component" value="Unassembled WGS sequence"/>
</dbReference>
<gene>
    <name evidence="1" type="ORF">E0F91_04520</name>
</gene>
<reference evidence="1 2" key="1">
    <citation type="submission" date="2019-03" db="EMBL/GenBank/DDBJ databases">
        <title>Flavobacterium LB-D12 sp. nov., isolated from arctic soil.</title>
        <authorList>
            <person name="Chaudhary D.K."/>
        </authorList>
    </citation>
    <scope>NUCLEOTIDE SEQUENCE [LARGE SCALE GENOMIC DNA]</scope>
    <source>
        <strain evidence="1 2">LB-D12</strain>
    </source>
</reference>